<sequence>MRVVVRFTTTVALLGGAFLAVAAVWVSTCGGSVADALACGVPQRTVLALGAPIILLAGAVRAFVRAFGSRRRTDTWWAWQGSAWLLIALMVLVAVAGAPPLAAP</sequence>
<dbReference type="RefSeq" id="WP_232100542.1">
    <property type="nucleotide sequence ID" value="NZ_AP023287.1"/>
</dbReference>
<gene>
    <name evidence="2" type="ORF">NIIDNTM18_13360</name>
</gene>
<accession>A0A6S6P6Z6</accession>
<keyword evidence="1" id="KW-0812">Transmembrane</keyword>
<keyword evidence="1" id="KW-0472">Membrane</keyword>
<name>A0A6S6P6Z6_9MYCO</name>
<feature type="transmembrane region" description="Helical" evidence="1">
    <location>
        <begin position="76"/>
        <end position="98"/>
    </location>
</feature>
<protein>
    <recommendedName>
        <fullName evidence="4">Transmembrane protein</fullName>
    </recommendedName>
</protein>
<dbReference type="AlphaFoldDB" id="A0A6S6P6Z6"/>
<evidence type="ECO:0008006" key="4">
    <source>
        <dbReference type="Google" id="ProtNLM"/>
    </source>
</evidence>
<evidence type="ECO:0000313" key="3">
    <source>
        <dbReference type="Proteomes" id="UP000515734"/>
    </source>
</evidence>
<proteinExistence type="predicted"/>
<keyword evidence="1" id="KW-1133">Transmembrane helix</keyword>
<evidence type="ECO:0000313" key="2">
    <source>
        <dbReference type="EMBL" id="BCI52058.1"/>
    </source>
</evidence>
<reference evidence="2 3" key="1">
    <citation type="submission" date="2020-07" db="EMBL/GenBank/DDBJ databases">
        <title>Complete genome sequence of Mycolicibacterium litorale like strain isolated from cardiac implantable electronic device infection.</title>
        <authorList>
            <person name="Fukano H."/>
            <person name="Miyama H."/>
            <person name="Hoshino Y."/>
        </authorList>
    </citation>
    <scope>NUCLEOTIDE SEQUENCE [LARGE SCALE GENOMIC DNA]</scope>
    <source>
        <strain evidence="2 3">NIIDNTM18</strain>
    </source>
</reference>
<dbReference type="EMBL" id="AP023287">
    <property type="protein sequence ID" value="BCI52058.1"/>
    <property type="molecule type" value="Genomic_DNA"/>
</dbReference>
<dbReference type="Proteomes" id="UP000515734">
    <property type="component" value="Chromosome"/>
</dbReference>
<evidence type="ECO:0000256" key="1">
    <source>
        <dbReference type="SAM" id="Phobius"/>
    </source>
</evidence>
<organism evidence="2 3">
    <name type="scientific">Mycolicibacterium litorale</name>
    <dbReference type="NCBI Taxonomy" id="758802"/>
    <lineage>
        <taxon>Bacteria</taxon>
        <taxon>Bacillati</taxon>
        <taxon>Actinomycetota</taxon>
        <taxon>Actinomycetes</taxon>
        <taxon>Mycobacteriales</taxon>
        <taxon>Mycobacteriaceae</taxon>
        <taxon>Mycolicibacterium</taxon>
    </lineage>
</organism>
<feature type="transmembrane region" description="Helical" evidence="1">
    <location>
        <begin position="46"/>
        <end position="64"/>
    </location>
</feature>